<dbReference type="Proteomes" id="UP000033903">
    <property type="component" value="Unassembled WGS sequence"/>
</dbReference>
<comment type="caution">
    <text evidence="1">The sequence shown here is derived from an EMBL/GenBank/DDBJ whole genome shotgun (WGS) entry which is preliminary data.</text>
</comment>
<dbReference type="EMBL" id="LCBA01000013">
    <property type="protein sequence ID" value="KKS01012.1"/>
    <property type="molecule type" value="Genomic_DNA"/>
</dbReference>
<organism evidence="1 2">
    <name type="scientific">Candidatus Yanofskybacteria bacterium GW2011_GWA2_41_22</name>
    <dbReference type="NCBI Taxonomy" id="1619023"/>
    <lineage>
        <taxon>Bacteria</taxon>
        <taxon>Candidatus Yanofskyibacteriota</taxon>
    </lineage>
</organism>
<evidence type="ECO:0000313" key="2">
    <source>
        <dbReference type="Proteomes" id="UP000033903"/>
    </source>
</evidence>
<sequence length="216" mass="26049">MAGKSLKRLRRLYRSSFGDKITLDHLIPKSRIPKSQKSFKNDEFNIFPFEQNRHEAWHSLFWNMTIFEIWESLDQIHNLIFRFRQEKICPVWLNVCRVENETVQNIVIFEEKKTRLLTELFQTNYLQKKWLHCFKGKDIKAARNFLKYKMFFMIFGRKMADRKYLLSDDNFQKMILQAASRPIRKRTILYCFGSEAISLSGAKIIFNEVMSDISRR</sequence>
<gene>
    <name evidence="1" type="ORF">UU54_C0013G0005</name>
</gene>
<reference evidence="1 2" key="1">
    <citation type="journal article" date="2015" name="Nature">
        <title>rRNA introns, odd ribosomes, and small enigmatic genomes across a large radiation of phyla.</title>
        <authorList>
            <person name="Brown C.T."/>
            <person name="Hug L.A."/>
            <person name="Thomas B.C."/>
            <person name="Sharon I."/>
            <person name="Castelle C.J."/>
            <person name="Singh A."/>
            <person name="Wilkins M.J."/>
            <person name="Williams K.H."/>
            <person name="Banfield J.F."/>
        </authorList>
    </citation>
    <scope>NUCLEOTIDE SEQUENCE [LARGE SCALE GENOMIC DNA]</scope>
</reference>
<protein>
    <submittedName>
        <fullName evidence="1">Uncharacterized protein</fullName>
    </submittedName>
</protein>
<proteinExistence type="predicted"/>
<dbReference type="AlphaFoldDB" id="A0A0G0VMZ2"/>
<name>A0A0G0VMZ2_9BACT</name>
<evidence type="ECO:0000313" key="1">
    <source>
        <dbReference type="EMBL" id="KKS01012.1"/>
    </source>
</evidence>
<accession>A0A0G0VMZ2</accession>